<gene>
    <name evidence="9" type="ORF">TSUD_174900</name>
</gene>
<sequence>MMMVGVSSRTRSKKVPFFSSFSPNCSSSKRKKSNEDVMSLESVSGSKRRKVKGKSFVFPKNHEVIFIDEDEYDEDGEEEEEEEEEEKKNSVNETSDSDDGSSNDVDDEVMEEKKMNVNEISDSDDGNLNVVVDEEEVREKEKEVNEISNCDVVSSNDVDDVEKEEVREDEEKGLQKPNNVVEEEVEEEVREEEKEKEKVNEIFGNDDDGSSNDVIVDDVEVKVRDEEKKGVEEDKAEDLDPLWQECNNGLMEEEEEQLRQVKEHLSEAKDKKRGISRKTIEKKKIKTSSSVYKEVEHSDYGSATASTTLNPMKSSSSKRNEASETRKENNVEMEVKKVSHDDDNVNVSVAKNGAKPVENVNVGDYVKGKEQQVKGLGCSSSKRNEASETYKAKNVEMKVKKVSHDDDNVNVSVAKNSAKPIENVNVGDSVKRKEQHVKGLGCCSSKQNEASETHKAKNVEMKVENVSHDDDNAAKSKAKDSAKLTKVVKVGDSVEGKEKHVTGLGVGGVSSVQIKQEMVDDLDKEKMMEDKPREESKGKINIQNGVKKESVDNNGFNQRGKTTHAIPKKLSLAQYLAELYQSNKEDTVKNESIVLEMNDDGVDQKDTRQPPVCAETPSLIWSLKRVVQKTEEEKEMDKELEKNKPLWDEMERAIRESEAESEIGNLGTNRSPPPRCEHITLLDEQLGWDRYPNEGGSRRRATVGEDDVSLFDQSHFNVSDDDSKANVSHTEVTVWDKIPGVKQTLYPHQQEGFEFIWKNLAGSIELQKLKNVDPQSEGGCIISHAPGTGKTRLTIVFLKAYLKLFPKCLPIVVAPASLLLTWEEEFKKWDIGVPFHNLSSLDLSGKEHPDVFGRFDRFNTRHRNDETRMAKLISWFKETSILGISYSLYGTICQDKEKKKNQSVKERTGDFDIRKVLLKAPGLLVLDEGHTPRNQRNSSTLLLTIQTLNQAC</sequence>
<keyword evidence="3" id="KW-0378">Hydrolase</keyword>
<feature type="compositionally biased region" description="Acidic residues" evidence="7">
    <location>
        <begin position="95"/>
        <end position="110"/>
    </location>
</feature>
<dbReference type="Pfam" id="PF00176">
    <property type="entry name" value="SNF2-rel_dom"/>
    <property type="match status" value="1"/>
</dbReference>
<dbReference type="PANTHER" id="PTHR45821:SF5">
    <property type="entry name" value="SNF2 DOMAIN-CONTAINING PROTEIN CLASSY 4"/>
    <property type="match status" value="1"/>
</dbReference>
<dbReference type="InterPro" id="IPR044567">
    <property type="entry name" value="CLSY/DRD1"/>
</dbReference>
<keyword evidence="6" id="KW-0175">Coiled coil</keyword>
<feature type="domain" description="SNF2 N-terminal" evidence="8">
    <location>
        <begin position="748"/>
        <end position="941"/>
    </location>
</feature>
<evidence type="ECO:0000256" key="1">
    <source>
        <dbReference type="ARBA" id="ARBA00004123"/>
    </source>
</evidence>
<evidence type="ECO:0000256" key="7">
    <source>
        <dbReference type="SAM" id="MobiDB-lite"/>
    </source>
</evidence>
<evidence type="ECO:0000256" key="2">
    <source>
        <dbReference type="ARBA" id="ARBA00022741"/>
    </source>
</evidence>
<feature type="region of interest" description="Disordered" evidence="7">
    <location>
        <begin position="1"/>
        <end position="52"/>
    </location>
</feature>
<dbReference type="InterPro" id="IPR027417">
    <property type="entry name" value="P-loop_NTPase"/>
</dbReference>
<dbReference type="GO" id="GO:0004386">
    <property type="term" value="F:helicase activity"/>
    <property type="evidence" value="ECO:0007669"/>
    <property type="project" value="UniProtKB-KW"/>
</dbReference>
<organism evidence="9 10">
    <name type="scientific">Trifolium subterraneum</name>
    <name type="common">Subterranean clover</name>
    <dbReference type="NCBI Taxonomy" id="3900"/>
    <lineage>
        <taxon>Eukaryota</taxon>
        <taxon>Viridiplantae</taxon>
        <taxon>Streptophyta</taxon>
        <taxon>Embryophyta</taxon>
        <taxon>Tracheophyta</taxon>
        <taxon>Spermatophyta</taxon>
        <taxon>Magnoliopsida</taxon>
        <taxon>eudicotyledons</taxon>
        <taxon>Gunneridae</taxon>
        <taxon>Pentapetalae</taxon>
        <taxon>rosids</taxon>
        <taxon>fabids</taxon>
        <taxon>Fabales</taxon>
        <taxon>Fabaceae</taxon>
        <taxon>Papilionoideae</taxon>
        <taxon>50 kb inversion clade</taxon>
        <taxon>NPAAA clade</taxon>
        <taxon>Hologalegina</taxon>
        <taxon>IRL clade</taxon>
        <taxon>Trifolieae</taxon>
        <taxon>Trifolium</taxon>
    </lineage>
</organism>
<feature type="compositionally biased region" description="Polar residues" evidence="7">
    <location>
        <begin position="301"/>
        <end position="317"/>
    </location>
</feature>
<dbReference type="InterPro" id="IPR000330">
    <property type="entry name" value="SNF2_N"/>
</dbReference>
<feature type="compositionally biased region" description="Basic and acidic residues" evidence="7">
    <location>
        <begin position="518"/>
        <end position="538"/>
    </location>
</feature>
<keyword evidence="4" id="KW-0067">ATP-binding</keyword>
<dbReference type="AlphaFoldDB" id="A0A2Z6PEY9"/>
<feature type="compositionally biased region" description="Acidic residues" evidence="7">
    <location>
        <begin position="181"/>
        <end position="190"/>
    </location>
</feature>
<protein>
    <recommendedName>
        <fullName evidence="8">SNF2 N-terminal domain-containing protein</fullName>
    </recommendedName>
</protein>
<dbReference type="SUPFAM" id="SSF52540">
    <property type="entry name" value="P-loop containing nucleoside triphosphate hydrolases"/>
    <property type="match status" value="1"/>
</dbReference>
<dbReference type="GO" id="GO:0080188">
    <property type="term" value="P:gene silencing by siRNA-directed DNA methylation"/>
    <property type="evidence" value="ECO:0007669"/>
    <property type="project" value="InterPro"/>
</dbReference>
<feature type="region of interest" description="Disordered" evidence="7">
    <location>
        <begin position="518"/>
        <end position="562"/>
    </location>
</feature>
<dbReference type="GO" id="GO:0005634">
    <property type="term" value="C:nucleus"/>
    <property type="evidence" value="ECO:0007669"/>
    <property type="project" value="UniProtKB-SubCell"/>
</dbReference>
<dbReference type="PANTHER" id="PTHR45821">
    <property type="entry name" value="SNF2 DOMAIN-CONTAINING PROTEIN CLASSY 2-RELATED"/>
    <property type="match status" value="1"/>
</dbReference>
<dbReference type="Gene3D" id="3.40.50.10810">
    <property type="entry name" value="Tandem AAA-ATPase domain"/>
    <property type="match status" value="1"/>
</dbReference>
<evidence type="ECO:0000313" key="9">
    <source>
        <dbReference type="EMBL" id="GAU48252.1"/>
    </source>
</evidence>
<feature type="compositionally biased region" description="Low complexity" evidence="7">
    <location>
        <begin position="17"/>
        <end position="27"/>
    </location>
</feature>
<feature type="region of interest" description="Disordered" evidence="7">
    <location>
        <begin position="286"/>
        <end position="353"/>
    </location>
</feature>
<comment type="subcellular location">
    <subcellularLocation>
        <location evidence="1">Nucleus</location>
    </subcellularLocation>
</comment>
<reference evidence="10" key="1">
    <citation type="journal article" date="2017" name="Front. Plant Sci.">
        <title>Climate Clever Clovers: New Paradigm to Reduce the Environmental Footprint of Ruminants by Breeding Low Methanogenic Forages Utilizing Haplotype Variation.</title>
        <authorList>
            <person name="Kaur P."/>
            <person name="Appels R."/>
            <person name="Bayer P.E."/>
            <person name="Keeble-Gagnere G."/>
            <person name="Wang J."/>
            <person name="Hirakawa H."/>
            <person name="Shirasawa K."/>
            <person name="Vercoe P."/>
            <person name="Stefanova K."/>
            <person name="Durmic Z."/>
            <person name="Nichols P."/>
            <person name="Revell C."/>
            <person name="Isobe S.N."/>
            <person name="Edwards D."/>
            <person name="Erskine W."/>
        </authorList>
    </citation>
    <scope>NUCLEOTIDE SEQUENCE [LARGE SCALE GENOMIC DNA]</scope>
    <source>
        <strain evidence="10">cv. Daliak</strain>
    </source>
</reference>
<feature type="region of interest" description="Disordered" evidence="7">
    <location>
        <begin position="67"/>
        <end position="213"/>
    </location>
</feature>
<evidence type="ECO:0000256" key="4">
    <source>
        <dbReference type="ARBA" id="ARBA00022840"/>
    </source>
</evidence>
<evidence type="ECO:0000256" key="6">
    <source>
        <dbReference type="SAM" id="Coils"/>
    </source>
</evidence>
<keyword evidence="5" id="KW-0539">Nucleus</keyword>
<dbReference type="OrthoDB" id="2020972at2759"/>
<feature type="compositionally biased region" description="Basic and acidic residues" evidence="7">
    <location>
        <begin position="191"/>
        <end position="200"/>
    </location>
</feature>
<evidence type="ECO:0000256" key="5">
    <source>
        <dbReference type="ARBA" id="ARBA00023242"/>
    </source>
</evidence>
<feature type="compositionally biased region" description="Acidic residues" evidence="7">
    <location>
        <begin position="204"/>
        <end position="213"/>
    </location>
</feature>
<feature type="compositionally biased region" description="Basic and acidic residues" evidence="7">
    <location>
        <begin position="164"/>
        <end position="174"/>
    </location>
</feature>
<feature type="coiled-coil region" evidence="6">
    <location>
        <begin position="251"/>
        <end position="278"/>
    </location>
</feature>
<keyword evidence="3" id="KW-0347">Helicase</keyword>
<dbReference type="InterPro" id="IPR038718">
    <property type="entry name" value="SNF2-like_sf"/>
</dbReference>
<evidence type="ECO:0000313" key="10">
    <source>
        <dbReference type="Proteomes" id="UP000242715"/>
    </source>
</evidence>
<feature type="compositionally biased region" description="Basic and acidic residues" evidence="7">
    <location>
        <begin position="318"/>
        <end position="343"/>
    </location>
</feature>
<dbReference type="Proteomes" id="UP000242715">
    <property type="component" value="Unassembled WGS sequence"/>
</dbReference>
<evidence type="ECO:0000259" key="8">
    <source>
        <dbReference type="Pfam" id="PF00176"/>
    </source>
</evidence>
<keyword evidence="2" id="KW-0547">Nucleotide-binding</keyword>
<accession>A0A2Z6PEY9</accession>
<dbReference type="EMBL" id="DF974398">
    <property type="protein sequence ID" value="GAU48252.1"/>
    <property type="molecule type" value="Genomic_DNA"/>
</dbReference>
<name>A0A2Z6PEY9_TRISU</name>
<feature type="compositionally biased region" description="Acidic residues" evidence="7">
    <location>
        <begin position="67"/>
        <end position="85"/>
    </location>
</feature>
<evidence type="ECO:0000256" key="3">
    <source>
        <dbReference type="ARBA" id="ARBA00022806"/>
    </source>
</evidence>
<dbReference type="GO" id="GO:0005524">
    <property type="term" value="F:ATP binding"/>
    <property type="evidence" value="ECO:0007669"/>
    <property type="project" value="UniProtKB-KW"/>
</dbReference>
<keyword evidence="10" id="KW-1185">Reference proteome</keyword>
<proteinExistence type="predicted"/>